<dbReference type="Proteomes" id="UP000095280">
    <property type="component" value="Unplaced"/>
</dbReference>
<evidence type="ECO:0000313" key="3">
    <source>
        <dbReference type="WBParaSite" id="maker-unitig_44102-snap-gene-0.2-mRNA-1"/>
    </source>
</evidence>
<evidence type="ECO:0000313" key="2">
    <source>
        <dbReference type="Proteomes" id="UP000095280"/>
    </source>
</evidence>
<name>A0A1I8FQ76_9PLAT</name>
<protein>
    <submittedName>
        <fullName evidence="3">RPAP1_N domain-containing protein</fullName>
    </submittedName>
</protein>
<feature type="compositionally biased region" description="Low complexity" evidence="1">
    <location>
        <begin position="320"/>
        <end position="337"/>
    </location>
</feature>
<feature type="compositionally biased region" description="Low complexity" evidence="1">
    <location>
        <begin position="28"/>
        <end position="37"/>
    </location>
</feature>
<dbReference type="AlphaFoldDB" id="A0A1I8FQ76"/>
<feature type="region of interest" description="Disordered" evidence="1">
    <location>
        <begin position="135"/>
        <end position="355"/>
    </location>
</feature>
<accession>A0A1I8FQ76</accession>
<dbReference type="WBParaSite" id="maker-unitig_44102-snap-gene-0.2-mRNA-1">
    <property type="protein sequence ID" value="maker-unitig_44102-snap-gene-0.2-mRNA-1"/>
    <property type="gene ID" value="maker-unitig_44102-snap-gene-0.2"/>
</dbReference>
<feature type="region of interest" description="Disordered" evidence="1">
    <location>
        <begin position="90"/>
        <end position="109"/>
    </location>
</feature>
<feature type="compositionally biased region" description="Low complexity" evidence="1">
    <location>
        <begin position="216"/>
        <end position="229"/>
    </location>
</feature>
<sequence length="384" mass="40512">LRGRHISARIQARRNPESSGKSPPPPVASWAAVAAPPTSGLASVMSEQLATTSGEQQAPPGLRLAAKLPGSGTKSRFKAAMVKKVGWQKTSTRVSREFESAAGQGGESDSDFVLALMLQQEFDGEFDRQVRLSEAKLNGNQKVRGDAVQPPAPGHDGAPASDSRRDPAATTVEPPLLPPGPARSFNSPRRLRPAARPADEATTRDPAAGATRTRMAHGAASGTPASAPGDTDGLQLDKPRALQQPEGGSGTASSKLSQQEQLEQQRRQQLTRRPAGLLQRLCDNPAPLGGGRRARSTPAADSNSRCKGGRPMPPDVVGQGLPRGSRSRALLRGSAAGDVRGRLSESQLEPRAARARLPTRRACAELRGLRRLRRRGVASRGAPH</sequence>
<evidence type="ECO:0000256" key="1">
    <source>
        <dbReference type="SAM" id="MobiDB-lite"/>
    </source>
</evidence>
<organism evidence="2 3">
    <name type="scientific">Macrostomum lignano</name>
    <dbReference type="NCBI Taxonomy" id="282301"/>
    <lineage>
        <taxon>Eukaryota</taxon>
        <taxon>Metazoa</taxon>
        <taxon>Spiralia</taxon>
        <taxon>Lophotrochozoa</taxon>
        <taxon>Platyhelminthes</taxon>
        <taxon>Rhabditophora</taxon>
        <taxon>Macrostomorpha</taxon>
        <taxon>Macrostomida</taxon>
        <taxon>Macrostomidae</taxon>
        <taxon>Macrostomum</taxon>
    </lineage>
</organism>
<keyword evidence="2" id="KW-1185">Reference proteome</keyword>
<proteinExistence type="predicted"/>
<feature type="compositionally biased region" description="Polar residues" evidence="1">
    <location>
        <begin position="45"/>
        <end position="56"/>
    </location>
</feature>
<reference evidence="3" key="1">
    <citation type="submission" date="2016-11" db="UniProtKB">
        <authorList>
            <consortium name="WormBaseParasite"/>
        </authorList>
    </citation>
    <scope>IDENTIFICATION</scope>
</reference>
<feature type="region of interest" description="Disordered" evidence="1">
    <location>
        <begin position="1"/>
        <end position="73"/>
    </location>
</feature>